<dbReference type="GeneID" id="87814179"/>
<protein>
    <submittedName>
        <fullName evidence="1">Uncharacterized protein</fullName>
    </submittedName>
</protein>
<dbReference type="Proteomes" id="UP001302676">
    <property type="component" value="Unassembled WGS sequence"/>
</dbReference>
<keyword evidence="2" id="KW-1185">Reference proteome</keyword>
<sequence length="98" mass="11209">MCLVTHYRDFHCNHHWAVITTPCFPGMGFDNCPSFFEGQAHPLPKRLVALGERCPKCDLANEYDRNRIRMVKRVSYGVRWGLGPSETDPGCDFVCCVM</sequence>
<reference evidence="1" key="2">
    <citation type="submission" date="2023-05" db="EMBL/GenBank/DDBJ databases">
        <authorList>
            <consortium name="Lawrence Berkeley National Laboratory"/>
            <person name="Steindorff A."/>
            <person name="Hensen N."/>
            <person name="Bonometti L."/>
            <person name="Westerberg I."/>
            <person name="Brannstrom I.O."/>
            <person name="Guillou S."/>
            <person name="Cros-Aarteil S."/>
            <person name="Calhoun S."/>
            <person name="Haridas S."/>
            <person name="Kuo A."/>
            <person name="Mondo S."/>
            <person name="Pangilinan J."/>
            <person name="Riley R."/>
            <person name="Labutti K."/>
            <person name="Andreopoulos B."/>
            <person name="Lipzen A."/>
            <person name="Chen C."/>
            <person name="Yanf M."/>
            <person name="Daum C."/>
            <person name="Ng V."/>
            <person name="Clum A."/>
            <person name="Ohm R."/>
            <person name="Martin F."/>
            <person name="Silar P."/>
            <person name="Natvig D."/>
            <person name="Lalanne C."/>
            <person name="Gautier V."/>
            <person name="Ament-Velasquez S.L."/>
            <person name="Kruys A."/>
            <person name="Hutchinson M.I."/>
            <person name="Powell A.J."/>
            <person name="Barry K."/>
            <person name="Miller A.N."/>
            <person name="Grigoriev I.V."/>
            <person name="Debuchy R."/>
            <person name="Gladieux P."/>
            <person name="Thoren M.H."/>
            <person name="Johannesson H."/>
        </authorList>
    </citation>
    <scope>NUCLEOTIDE SEQUENCE</scope>
    <source>
        <strain evidence="1">CBS 141.50</strain>
    </source>
</reference>
<reference evidence="1" key="1">
    <citation type="journal article" date="2023" name="Mol. Phylogenet. Evol.">
        <title>Genome-scale phylogeny and comparative genomics of the fungal order Sordariales.</title>
        <authorList>
            <person name="Hensen N."/>
            <person name="Bonometti L."/>
            <person name="Westerberg I."/>
            <person name="Brannstrom I.O."/>
            <person name="Guillou S."/>
            <person name="Cros-Aarteil S."/>
            <person name="Calhoun S."/>
            <person name="Haridas S."/>
            <person name="Kuo A."/>
            <person name="Mondo S."/>
            <person name="Pangilinan J."/>
            <person name="Riley R."/>
            <person name="LaButti K."/>
            <person name="Andreopoulos B."/>
            <person name="Lipzen A."/>
            <person name="Chen C."/>
            <person name="Yan M."/>
            <person name="Daum C."/>
            <person name="Ng V."/>
            <person name="Clum A."/>
            <person name="Steindorff A."/>
            <person name="Ohm R.A."/>
            <person name="Martin F."/>
            <person name="Silar P."/>
            <person name="Natvig D.O."/>
            <person name="Lalanne C."/>
            <person name="Gautier V."/>
            <person name="Ament-Velasquez S.L."/>
            <person name="Kruys A."/>
            <person name="Hutchinson M.I."/>
            <person name="Powell A.J."/>
            <person name="Barry K."/>
            <person name="Miller A.N."/>
            <person name="Grigoriev I.V."/>
            <person name="Debuchy R."/>
            <person name="Gladieux P."/>
            <person name="Hiltunen Thoren M."/>
            <person name="Johannesson H."/>
        </authorList>
    </citation>
    <scope>NUCLEOTIDE SEQUENCE</scope>
    <source>
        <strain evidence="1">CBS 141.50</strain>
    </source>
</reference>
<evidence type="ECO:0000313" key="2">
    <source>
        <dbReference type="Proteomes" id="UP001302676"/>
    </source>
</evidence>
<proteinExistence type="predicted"/>
<dbReference type="AlphaFoldDB" id="A0AAN6V0J2"/>
<name>A0AAN6V0J2_9PEZI</name>
<dbReference type="RefSeq" id="XP_062635994.1">
    <property type="nucleotide sequence ID" value="XM_062777566.1"/>
</dbReference>
<comment type="caution">
    <text evidence="1">The sequence shown here is derived from an EMBL/GenBank/DDBJ whole genome shotgun (WGS) entry which is preliminary data.</text>
</comment>
<evidence type="ECO:0000313" key="1">
    <source>
        <dbReference type="EMBL" id="KAK4142623.1"/>
    </source>
</evidence>
<organism evidence="1 2">
    <name type="scientific">Dichotomopilus funicola</name>
    <dbReference type="NCBI Taxonomy" id="1934379"/>
    <lineage>
        <taxon>Eukaryota</taxon>
        <taxon>Fungi</taxon>
        <taxon>Dikarya</taxon>
        <taxon>Ascomycota</taxon>
        <taxon>Pezizomycotina</taxon>
        <taxon>Sordariomycetes</taxon>
        <taxon>Sordariomycetidae</taxon>
        <taxon>Sordariales</taxon>
        <taxon>Chaetomiaceae</taxon>
        <taxon>Dichotomopilus</taxon>
    </lineage>
</organism>
<accession>A0AAN6V0J2</accession>
<dbReference type="EMBL" id="MU853595">
    <property type="protein sequence ID" value="KAK4142623.1"/>
    <property type="molecule type" value="Genomic_DNA"/>
</dbReference>
<gene>
    <name evidence="1" type="ORF">C8A04DRAFT_13058</name>
</gene>